<keyword evidence="4 10" id="KW-0067">ATP-binding</keyword>
<evidence type="ECO:0000259" key="8">
    <source>
        <dbReference type="PROSITE" id="PS50893"/>
    </source>
</evidence>
<evidence type="ECO:0000313" key="10">
    <source>
        <dbReference type="EMBL" id="MDY0405143.1"/>
    </source>
</evidence>
<dbReference type="EMBL" id="JAROCA020000001">
    <property type="protein sequence ID" value="MDY0405143.1"/>
    <property type="molecule type" value="Genomic_DNA"/>
</dbReference>
<evidence type="ECO:0000256" key="5">
    <source>
        <dbReference type="ARBA" id="ARBA00022989"/>
    </source>
</evidence>
<feature type="domain" description="ABC transmembrane type-1" evidence="9">
    <location>
        <begin position="14"/>
        <end position="294"/>
    </location>
</feature>
<dbReference type="SUPFAM" id="SSF52540">
    <property type="entry name" value="P-loop containing nucleoside triphosphate hydrolases"/>
    <property type="match status" value="1"/>
</dbReference>
<dbReference type="RefSeq" id="WP_306067302.1">
    <property type="nucleotide sequence ID" value="NZ_JAROCA020000001.1"/>
</dbReference>
<dbReference type="Pfam" id="PF00005">
    <property type="entry name" value="ABC_tran"/>
    <property type="match status" value="1"/>
</dbReference>
<dbReference type="SUPFAM" id="SSF90123">
    <property type="entry name" value="ABC transporter transmembrane region"/>
    <property type="match status" value="1"/>
</dbReference>
<gene>
    <name evidence="10" type="ORF">P5G51_006775</name>
</gene>
<reference evidence="10 11" key="1">
    <citation type="submission" date="2023-10" db="EMBL/GenBank/DDBJ databases">
        <title>179-bfca-hs.</title>
        <authorList>
            <person name="Miliotis G."/>
            <person name="Sengupta P."/>
            <person name="Hameed A."/>
            <person name="Chuvochina M."/>
            <person name="Mcdonagh F."/>
            <person name="Simpson A.C."/>
            <person name="Singh N.K."/>
            <person name="Rekha P.D."/>
            <person name="Raman K."/>
            <person name="Hugenholtz P."/>
            <person name="Venkateswaran K."/>
        </authorList>
    </citation>
    <scope>NUCLEOTIDE SEQUENCE [LARGE SCALE GENOMIC DNA]</scope>
    <source>
        <strain evidence="10 11">179-BFC-A-HS</strain>
    </source>
</reference>
<dbReference type="InterPro" id="IPR011527">
    <property type="entry name" value="ABC1_TM_dom"/>
</dbReference>
<evidence type="ECO:0000259" key="9">
    <source>
        <dbReference type="PROSITE" id="PS50929"/>
    </source>
</evidence>
<dbReference type="PANTHER" id="PTHR24221:SF654">
    <property type="entry name" value="ATP-BINDING CASSETTE SUB-FAMILY B MEMBER 6"/>
    <property type="match status" value="1"/>
</dbReference>
<dbReference type="PANTHER" id="PTHR24221">
    <property type="entry name" value="ATP-BINDING CASSETTE SUB-FAMILY B"/>
    <property type="match status" value="1"/>
</dbReference>
<feature type="transmembrane region" description="Helical" evidence="7">
    <location>
        <begin position="12"/>
        <end position="30"/>
    </location>
</feature>
<dbReference type="CDD" id="cd07346">
    <property type="entry name" value="ABC_6TM_exporters"/>
    <property type="match status" value="1"/>
</dbReference>
<evidence type="ECO:0000256" key="2">
    <source>
        <dbReference type="ARBA" id="ARBA00022692"/>
    </source>
</evidence>
<dbReference type="Gene3D" id="1.20.1560.10">
    <property type="entry name" value="ABC transporter type 1, transmembrane domain"/>
    <property type="match status" value="1"/>
</dbReference>
<keyword evidence="3" id="KW-0547">Nucleotide-binding</keyword>
<evidence type="ECO:0000256" key="1">
    <source>
        <dbReference type="ARBA" id="ARBA00004651"/>
    </source>
</evidence>
<evidence type="ECO:0000256" key="4">
    <source>
        <dbReference type="ARBA" id="ARBA00022840"/>
    </source>
</evidence>
<dbReference type="InterPro" id="IPR003439">
    <property type="entry name" value="ABC_transporter-like_ATP-bd"/>
</dbReference>
<evidence type="ECO:0000313" key="11">
    <source>
        <dbReference type="Proteomes" id="UP001228376"/>
    </source>
</evidence>
<feature type="transmembrane region" description="Helical" evidence="7">
    <location>
        <begin position="50"/>
        <end position="70"/>
    </location>
</feature>
<dbReference type="InterPro" id="IPR025662">
    <property type="entry name" value="Sigma_54_int_dom_ATP-bd_1"/>
</dbReference>
<evidence type="ECO:0000256" key="6">
    <source>
        <dbReference type="ARBA" id="ARBA00023136"/>
    </source>
</evidence>
<keyword evidence="5 7" id="KW-1133">Transmembrane helix</keyword>
<dbReference type="PROSITE" id="PS50929">
    <property type="entry name" value="ABC_TM1F"/>
    <property type="match status" value="1"/>
</dbReference>
<dbReference type="GO" id="GO:0005524">
    <property type="term" value="F:ATP binding"/>
    <property type="evidence" value="ECO:0007669"/>
    <property type="project" value="UniProtKB-KW"/>
</dbReference>
<dbReference type="PROSITE" id="PS00675">
    <property type="entry name" value="SIGMA54_INTERACT_1"/>
    <property type="match status" value="1"/>
</dbReference>
<dbReference type="PROSITE" id="PS50893">
    <property type="entry name" value="ABC_TRANSPORTER_2"/>
    <property type="match status" value="1"/>
</dbReference>
<organism evidence="10 11">
    <name type="scientific">Tigheibacillus jepli</name>
    <dbReference type="NCBI Taxonomy" id="3035914"/>
    <lineage>
        <taxon>Bacteria</taxon>
        <taxon>Bacillati</taxon>
        <taxon>Bacillota</taxon>
        <taxon>Bacilli</taxon>
        <taxon>Bacillales</taxon>
        <taxon>Bacillaceae</taxon>
        <taxon>Tigheibacillus</taxon>
    </lineage>
</organism>
<proteinExistence type="predicted"/>
<dbReference type="CDD" id="cd03228">
    <property type="entry name" value="ABCC_MRP_Like"/>
    <property type="match status" value="1"/>
</dbReference>
<keyword evidence="11" id="KW-1185">Reference proteome</keyword>
<accession>A0ABU5CHY6</accession>
<feature type="transmembrane region" description="Helical" evidence="7">
    <location>
        <begin position="126"/>
        <end position="144"/>
    </location>
</feature>
<dbReference type="InterPro" id="IPR003593">
    <property type="entry name" value="AAA+_ATPase"/>
</dbReference>
<comment type="caution">
    <text evidence="10">The sequence shown here is derived from an EMBL/GenBank/DDBJ whole genome shotgun (WGS) entry which is preliminary data.</text>
</comment>
<protein>
    <submittedName>
        <fullName evidence="10">ABC transporter ATP-binding protein</fullName>
    </submittedName>
</protein>
<feature type="domain" description="ABC transporter" evidence="8">
    <location>
        <begin position="326"/>
        <end position="544"/>
    </location>
</feature>
<feature type="transmembrane region" description="Helical" evidence="7">
    <location>
        <begin position="237"/>
        <end position="259"/>
    </location>
</feature>
<evidence type="ECO:0000256" key="3">
    <source>
        <dbReference type="ARBA" id="ARBA00022741"/>
    </source>
</evidence>
<dbReference type="Proteomes" id="UP001228376">
    <property type="component" value="Unassembled WGS sequence"/>
</dbReference>
<feature type="transmembrane region" description="Helical" evidence="7">
    <location>
        <begin position="150"/>
        <end position="168"/>
    </location>
</feature>
<dbReference type="SMART" id="SM00382">
    <property type="entry name" value="AAA"/>
    <property type="match status" value="1"/>
</dbReference>
<dbReference type="Gene3D" id="3.40.50.300">
    <property type="entry name" value="P-loop containing nucleotide triphosphate hydrolases"/>
    <property type="match status" value="1"/>
</dbReference>
<dbReference type="InterPro" id="IPR039421">
    <property type="entry name" value="Type_1_exporter"/>
</dbReference>
<sequence length="544" mass="60486">MKLMIRHGSAKYVIFVFIGLVVTSIEGFLLPETIRLVIKGLENGSKQQLAFGVGFGIAGFLVVGFGGYFYQYSISKLIKNFNVGVKSTVYEHHVHKHQKGSESRSSDVLSFIQNDIKLLGTNYVQAWIIAIQTIVLAIVASGYILFTNLVLGVIFIVFALVTMIFPKLNQKKIERSAKDWSKANEDYTDELTEDIKGVETIIGYQREQTFFKRLKSSVTNAEVKNVKMTLAQTLASLTSYVASHILSLIPVFIGGFFVFNGLLEVDALVAVYIASDRIANPLSVAAENINKLSTTRSIRKKLSKIEEENEAFKQNDIHSLETILPLEIYNGSVQFGNKLVLDSFNLKIDVGEKLLLLGESGSGKTTILNLIQQNIPLTDGKITYAGKSERSTRVINRNISYIRQSPMIFNDTLAFNLTLGEDFESEELNQAIKAAGLSSVVKEKGLDFIVGENGQNLSGGQNQRVEIARAILRKRELLIADEVTAALDKETAKGIHETLFSLPQAIIEVSHHVKEKDLANYDRVYEIEDKKLKSTAYLKELATE</sequence>
<keyword evidence="6 7" id="KW-0472">Membrane</keyword>
<dbReference type="Pfam" id="PF00664">
    <property type="entry name" value="ABC_membrane"/>
    <property type="match status" value="1"/>
</dbReference>
<dbReference type="InterPro" id="IPR027417">
    <property type="entry name" value="P-loop_NTPase"/>
</dbReference>
<comment type="subcellular location">
    <subcellularLocation>
        <location evidence="1">Cell membrane</location>
        <topology evidence="1">Multi-pass membrane protein</topology>
    </subcellularLocation>
</comment>
<dbReference type="InterPro" id="IPR036640">
    <property type="entry name" value="ABC1_TM_sf"/>
</dbReference>
<keyword evidence="2 7" id="KW-0812">Transmembrane</keyword>
<name>A0ABU5CHY6_9BACI</name>
<evidence type="ECO:0000256" key="7">
    <source>
        <dbReference type="SAM" id="Phobius"/>
    </source>
</evidence>